<feature type="transmembrane region" description="Helical" evidence="10">
    <location>
        <begin position="285"/>
        <end position="305"/>
    </location>
</feature>
<dbReference type="InterPro" id="IPR046342">
    <property type="entry name" value="CBS_dom_sf"/>
</dbReference>
<evidence type="ECO:0000256" key="2">
    <source>
        <dbReference type="ARBA" id="ARBA00022448"/>
    </source>
</evidence>
<name>A0A1M5L5J1_9BRAD</name>
<evidence type="ECO:0000313" key="11">
    <source>
        <dbReference type="EMBL" id="SHG60278.1"/>
    </source>
</evidence>
<feature type="transmembrane region" description="Helical" evidence="10">
    <location>
        <begin position="28"/>
        <end position="52"/>
    </location>
</feature>
<dbReference type="Gene3D" id="1.10.3080.10">
    <property type="entry name" value="Clc chloride channel"/>
    <property type="match status" value="1"/>
</dbReference>
<feature type="transmembrane region" description="Helical" evidence="10">
    <location>
        <begin position="317"/>
        <end position="339"/>
    </location>
</feature>
<evidence type="ECO:0000256" key="1">
    <source>
        <dbReference type="ARBA" id="ARBA00004141"/>
    </source>
</evidence>
<evidence type="ECO:0000256" key="6">
    <source>
        <dbReference type="ARBA" id="ARBA00023136"/>
    </source>
</evidence>
<evidence type="ECO:0000313" key="12">
    <source>
        <dbReference type="Proteomes" id="UP000189796"/>
    </source>
</evidence>
<reference evidence="11 12" key="1">
    <citation type="submission" date="2016-11" db="EMBL/GenBank/DDBJ databases">
        <authorList>
            <person name="Jaros S."/>
            <person name="Januszkiewicz K."/>
            <person name="Wedrychowicz H."/>
        </authorList>
    </citation>
    <scope>NUCLEOTIDE SEQUENCE [LARGE SCALE GENOMIC DNA]</scope>
    <source>
        <strain evidence="11 12">GAS138</strain>
    </source>
</reference>
<feature type="transmembrane region" description="Helical" evidence="10">
    <location>
        <begin position="171"/>
        <end position="195"/>
    </location>
</feature>
<accession>A0A1M5L5J1</accession>
<evidence type="ECO:0000256" key="10">
    <source>
        <dbReference type="SAM" id="Phobius"/>
    </source>
</evidence>
<feature type="transmembrane region" description="Helical" evidence="10">
    <location>
        <begin position="380"/>
        <end position="402"/>
    </location>
</feature>
<dbReference type="EMBL" id="LT670817">
    <property type="protein sequence ID" value="SHG60278.1"/>
    <property type="molecule type" value="Genomic_DNA"/>
</dbReference>
<dbReference type="PANTHER" id="PTHR43427">
    <property type="entry name" value="CHLORIDE CHANNEL PROTEIN CLC-E"/>
    <property type="match status" value="1"/>
</dbReference>
<dbReference type="SUPFAM" id="SSF81340">
    <property type="entry name" value="Clc chloride channel"/>
    <property type="match status" value="1"/>
</dbReference>
<proteinExistence type="predicted"/>
<dbReference type="InterPro" id="IPR001807">
    <property type="entry name" value="ClC"/>
</dbReference>
<keyword evidence="2" id="KW-0813">Transport</keyword>
<keyword evidence="3 10" id="KW-0812">Transmembrane</keyword>
<keyword evidence="6 10" id="KW-0472">Membrane</keyword>
<feature type="transmembrane region" description="Helical" evidence="10">
    <location>
        <begin position="201"/>
        <end position="225"/>
    </location>
</feature>
<feature type="transmembrane region" description="Helical" evidence="10">
    <location>
        <begin position="408"/>
        <end position="429"/>
    </location>
</feature>
<dbReference type="OrthoDB" id="9814803at2"/>
<dbReference type="AlphaFoldDB" id="A0A1M5L5J1"/>
<feature type="transmembrane region" description="Helical" evidence="10">
    <location>
        <begin position="245"/>
        <end position="265"/>
    </location>
</feature>
<dbReference type="SUPFAM" id="SSF54631">
    <property type="entry name" value="CBS-domain pair"/>
    <property type="match status" value="1"/>
</dbReference>
<dbReference type="GO" id="GO:0005254">
    <property type="term" value="F:chloride channel activity"/>
    <property type="evidence" value="ECO:0007669"/>
    <property type="project" value="UniProtKB-KW"/>
</dbReference>
<dbReference type="PRINTS" id="PR00762">
    <property type="entry name" value="CLCHANNEL"/>
</dbReference>
<dbReference type="PANTHER" id="PTHR43427:SF6">
    <property type="entry name" value="CHLORIDE CHANNEL PROTEIN CLC-E"/>
    <property type="match status" value="1"/>
</dbReference>
<sequence>MQVKQIIDQGGSNRALTRLRVLLRSNEFYLIPLALMIGILTGAIVTLMSYAAQIAHVLIYGIPIDVRLSANAYVKPWVALSAPAIGGLALGIMEWSRRHWKISRAVDPIEANALRGGLLSLRDSVVVSSQTLVSNGCGASVGLEAGYTQIGSGAASLIGQFLHLRRNDLRLIVGCGSAGAIAAAFGAPITGAFYACELIVGVYSVGSAAPILAASLAAAITAQWLGGAPYSLEVLRVGGVGVEQYLALIVLALIAGAVGIAVMRSSPVVERLFTQPWIPVWIRPAIGGLCVGGMAIVTPQVLAAGHGAMLLDLHQEMAIGLIALIIALKVIACLISLGSGFRGGLFFASLFVGSLIGKFFAAVLLLVAPDLAVDPQVSMLTGMATLGVAIVGGPLTMAFLVLEMTRSVDVTAVVLAACIVTSVCVRFMFGHSFSTWRLHLSGETIRSANDVGWLRNLTVERMMRTDVGKVPSTTTIAACRREFALGSSQAVIVINNSDAYCGLVLLPELFSGELDAIADEIQVVELAKYTDVVLLPEMNVKSAMKMFDDAEAEILAVIESEDSRKVVGFLSESFARRRYVEEIDKATRGVLGALT</sequence>
<gene>
    <name evidence="11" type="ORF">SAMN05443248_2107</name>
</gene>
<dbReference type="Proteomes" id="UP000189796">
    <property type="component" value="Chromosome I"/>
</dbReference>
<keyword evidence="5" id="KW-0406">Ion transport</keyword>
<dbReference type="Pfam" id="PF00654">
    <property type="entry name" value="Voltage_CLC"/>
    <property type="match status" value="1"/>
</dbReference>
<feature type="transmembrane region" description="Helical" evidence="10">
    <location>
        <begin position="345"/>
        <end position="368"/>
    </location>
</feature>
<keyword evidence="7" id="KW-0869">Chloride channel</keyword>
<dbReference type="GO" id="GO:0034707">
    <property type="term" value="C:chloride channel complex"/>
    <property type="evidence" value="ECO:0007669"/>
    <property type="project" value="UniProtKB-KW"/>
</dbReference>
<dbReference type="Gene3D" id="3.10.580.10">
    <property type="entry name" value="CBS-domain"/>
    <property type="match status" value="1"/>
</dbReference>
<keyword evidence="9" id="KW-0407">Ion channel</keyword>
<keyword evidence="8" id="KW-0868">Chloride</keyword>
<dbReference type="CDD" id="cd00400">
    <property type="entry name" value="Voltage_gated_ClC"/>
    <property type="match status" value="1"/>
</dbReference>
<evidence type="ECO:0000256" key="3">
    <source>
        <dbReference type="ARBA" id="ARBA00022692"/>
    </source>
</evidence>
<dbReference type="InterPro" id="IPR050368">
    <property type="entry name" value="ClC-type_chloride_channel"/>
</dbReference>
<organism evidence="11 12">
    <name type="scientific">Bradyrhizobium erythrophlei</name>
    <dbReference type="NCBI Taxonomy" id="1437360"/>
    <lineage>
        <taxon>Bacteria</taxon>
        <taxon>Pseudomonadati</taxon>
        <taxon>Pseudomonadota</taxon>
        <taxon>Alphaproteobacteria</taxon>
        <taxon>Hyphomicrobiales</taxon>
        <taxon>Nitrobacteraceae</taxon>
        <taxon>Bradyrhizobium</taxon>
    </lineage>
</organism>
<evidence type="ECO:0000256" key="9">
    <source>
        <dbReference type="ARBA" id="ARBA00023303"/>
    </source>
</evidence>
<dbReference type="RefSeq" id="WP_079601156.1">
    <property type="nucleotide sequence ID" value="NZ_LT670817.1"/>
</dbReference>
<evidence type="ECO:0000256" key="8">
    <source>
        <dbReference type="ARBA" id="ARBA00023214"/>
    </source>
</evidence>
<protein>
    <submittedName>
        <fullName evidence="11">Chloride channel protein, CIC family</fullName>
    </submittedName>
</protein>
<evidence type="ECO:0000256" key="5">
    <source>
        <dbReference type="ARBA" id="ARBA00023065"/>
    </source>
</evidence>
<evidence type="ECO:0000256" key="4">
    <source>
        <dbReference type="ARBA" id="ARBA00022989"/>
    </source>
</evidence>
<keyword evidence="4 10" id="KW-1133">Transmembrane helix</keyword>
<comment type="subcellular location">
    <subcellularLocation>
        <location evidence="1">Membrane</location>
        <topology evidence="1">Multi-pass membrane protein</topology>
    </subcellularLocation>
</comment>
<evidence type="ECO:0000256" key="7">
    <source>
        <dbReference type="ARBA" id="ARBA00023173"/>
    </source>
</evidence>
<dbReference type="InterPro" id="IPR014743">
    <property type="entry name" value="Cl-channel_core"/>
</dbReference>